<dbReference type="SUPFAM" id="SSF55729">
    <property type="entry name" value="Acyl-CoA N-acyltransferases (Nat)"/>
    <property type="match status" value="1"/>
</dbReference>
<evidence type="ECO:0000256" key="1">
    <source>
        <dbReference type="ARBA" id="ARBA00022679"/>
    </source>
</evidence>
<dbReference type="GO" id="GO:0008080">
    <property type="term" value="F:N-acetyltransferase activity"/>
    <property type="evidence" value="ECO:0007669"/>
    <property type="project" value="InterPro"/>
</dbReference>
<dbReference type="PANTHER" id="PTHR13947">
    <property type="entry name" value="GNAT FAMILY N-ACETYLTRANSFERASE"/>
    <property type="match status" value="1"/>
</dbReference>
<accession>A0A1G8JR25</accession>
<dbReference type="EMBL" id="FNEI01000002">
    <property type="protein sequence ID" value="SDI33704.1"/>
    <property type="molecule type" value="Genomic_DNA"/>
</dbReference>
<sequence length="172" mass="18776">MTAVPTATELEIRVAGPEDFAEIRRITIGAYLAAGHVTEGHPYLAVLGDVEQRARHAELWIAELGGRAVASVMITHPGRKYTEVALDGELEFRMLAVDPAAQGLGVGRRTVERILDHGRSLDGVEAVAITSGAWMAPAHRLYGSLGFVRVPERDWSFDGGPKDLWVFRHGLR</sequence>
<evidence type="ECO:0000313" key="2">
    <source>
        <dbReference type="EMBL" id="SDI33704.1"/>
    </source>
</evidence>
<dbReference type="GO" id="GO:0005840">
    <property type="term" value="C:ribosome"/>
    <property type="evidence" value="ECO:0007669"/>
    <property type="project" value="UniProtKB-KW"/>
</dbReference>
<organism evidence="2 3">
    <name type="scientific">Arthrobacter cupressi</name>
    <dbReference type="NCBI Taxonomy" id="1045773"/>
    <lineage>
        <taxon>Bacteria</taxon>
        <taxon>Bacillati</taxon>
        <taxon>Actinomycetota</taxon>
        <taxon>Actinomycetes</taxon>
        <taxon>Micrococcales</taxon>
        <taxon>Micrococcaceae</taxon>
        <taxon>Arthrobacter</taxon>
    </lineage>
</organism>
<dbReference type="CDD" id="cd04301">
    <property type="entry name" value="NAT_SF"/>
    <property type="match status" value="1"/>
</dbReference>
<keyword evidence="1" id="KW-0808">Transferase</keyword>
<dbReference type="InterPro" id="IPR016181">
    <property type="entry name" value="Acyl_CoA_acyltransferase"/>
</dbReference>
<reference evidence="3" key="1">
    <citation type="submission" date="2016-10" db="EMBL/GenBank/DDBJ databases">
        <authorList>
            <person name="Varghese N."/>
            <person name="Submissions S."/>
        </authorList>
    </citation>
    <scope>NUCLEOTIDE SEQUENCE [LARGE SCALE GENOMIC DNA]</scope>
    <source>
        <strain evidence="3">CGMCC 1.10783</strain>
    </source>
</reference>
<keyword evidence="2" id="KW-0687">Ribonucleoprotein</keyword>
<dbReference type="PANTHER" id="PTHR13947:SF37">
    <property type="entry name" value="LD18367P"/>
    <property type="match status" value="1"/>
</dbReference>
<evidence type="ECO:0000313" key="3">
    <source>
        <dbReference type="Proteomes" id="UP000182130"/>
    </source>
</evidence>
<dbReference type="PROSITE" id="PS51186">
    <property type="entry name" value="GNAT"/>
    <property type="match status" value="1"/>
</dbReference>
<dbReference type="RefSeq" id="WP_074586669.1">
    <property type="nucleotide sequence ID" value="NZ_FNEI01000002.1"/>
</dbReference>
<dbReference type="Pfam" id="PF00583">
    <property type="entry name" value="Acetyltransf_1"/>
    <property type="match status" value="1"/>
</dbReference>
<gene>
    <name evidence="2" type="ORF">SAMN05216555_1029</name>
</gene>
<dbReference type="InterPro" id="IPR050769">
    <property type="entry name" value="NAT_camello-type"/>
</dbReference>
<name>A0A1G8JR25_9MICC</name>
<dbReference type="Proteomes" id="UP000182130">
    <property type="component" value="Unassembled WGS sequence"/>
</dbReference>
<dbReference type="InterPro" id="IPR000182">
    <property type="entry name" value="GNAT_dom"/>
</dbReference>
<keyword evidence="3" id="KW-1185">Reference proteome</keyword>
<keyword evidence="2" id="KW-0689">Ribosomal protein</keyword>
<protein>
    <submittedName>
        <fullName evidence="2">Ribosomal protein S18 acetylase RimI</fullName>
    </submittedName>
</protein>
<proteinExistence type="predicted"/>
<dbReference type="AlphaFoldDB" id="A0A1G8JR25"/>
<dbReference type="Gene3D" id="3.40.630.30">
    <property type="match status" value="1"/>
</dbReference>
<dbReference type="STRING" id="1045773.SAMN05216555_1029"/>